<dbReference type="Proteomes" id="UP000256645">
    <property type="component" value="Unassembled WGS sequence"/>
</dbReference>
<protein>
    <recommendedName>
        <fullName evidence="4">Prenylated rab acceptor 1</fullName>
    </recommendedName>
</protein>
<feature type="compositionally biased region" description="Basic residues" evidence="1">
    <location>
        <begin position="420"/>
        <end position="429"/>
    </location>
</feature>
<keyword evidence="3" id="KW-1185">Reference proteome</keyword>
<feature type="compositionally biased region" description="Acidic residues" evidence="1">
    <location>
        <begin position="79"/>
        <end position="97"/>
    </location>
</feature>
<evidence type="ECO:0008006" key="4">
    <source>
        <dbReference type="Google" id="ProtNLM"/>
    </source>
</evidence>
<evidence type="ECO:0000313" key="3">
    <source>
        <dbReference type="Proteomes" id="UP000256645"/>
    </source>
</evidence>
<organism evidence="2 3">
    <name type="scientific">Coleophoma cylindrospora</name>
    <dbReference type="NCBI Taxonomy" id="1849047"/>
    <lineage>
        <taxon>Eukaryota</taxon>
        <taxon>Fungi</taxon>
        <taxon>Dikarya</taxon>
        <taxon>Ascomycota</taxon>
        <taxon>Pezizomycotina</taxon>
        <taxon>Leotiomycetes</taxon>
        <taxon>Helotiales</taxon>
        <taxon>Dermateaceae</taxon>
        <taxon>Coleophoma</taxon>
    </lineage>
</organism>
<feature type="compositionally biased region" description="Low complexity" evidence="1">
    <location>
        <begin position="291"/>
        <end position="300"/>
    </location>
</feature>
<reference evidence="2 3" key="1">
    <citation type="journal article" date="2018" name="IMA Fungus">
        <title>IMA Genome-F 9: Draft genome sequence of Annulohypoxylon stygium, Aspergillus mulundensis, Berkeleyomyces basicola (syn. Thielaviopsis basicola), Ceratocystis smalleyi, two Cercospora beticola strains, Coleophoma cylindrospora, Fusarium fracticaudum, Phialophora cf. hyalina, and Morchella septimelata.</title>
        <authorList>
            <person name="Wingfield B.D."/>
            <person name="Bills G.F."/>
            <person name="Dong Y."/>
            <person name="Huang W."/>
            <person name="Nel W.J."/>
            <person name="Swalarsk-Parry B.S."/>
            <person name="Vaghefi N."/>
            <person name="Wilken P.M."/>
            <person name="An Z."/>
            <person name="de Beer Z.W."/>
            <person name="De Vos L."/>
            <person name="Chen L."/>
            <person name="Duong T.A."/>
            <person name="Gao Y."/>
            <person name="Hammerbacher A."/>
            <person name="Kikkert J.R."/>
            <person name="Li Y."/>
            <person name="Li H."/>
            <person name="Li K."/>
            <person name="Li Q."/>
            <person name="Liu X."/>
            <person name="Ma X."/>
            <person name="Naidoo K."/>
            <person name="Pethybridge S.J."/>
            <person name="Sun J."/>
            <person name="Steenkamp E.T."/>
            <person name="van der Nest M.A."/>
            <person name="van Wyk S."/>
            <person name="Wingfield M.J."/>
            <person name="Xiong C."/>
            <person name="Yue Q."/>
            <person name="Zhang X."/>
        </authorList>
    </citation>
    <scope>NUCLEOTIDE SEQUENCE [LARGE SCALE GENOMIC DNA]</scope>
    <source>
        <strain evidence="2 3">BP6252</strain>
    </source>
</reference>
<feature type="compositionally biased region" description="Basic and acidic residues" evidence="1">
    <location>
        <begin position="403"/>
        <end position="412"/>
    </location>
</feature>
<dbReference type="AlphaFoldDB" id="A0A3D8RSY6"/>
<comment type="caution">
    <text evidence="2">The sequence shown here is derived from an EMBL/GenBank/DDBJ whole genome shotgun (WGS) entry which is preliminary data.</text>
</comment>
<feature type="region of interest" description="Disordered" evidence="1">
    <location>
        <begin position="121"/>
        <end position="429"/>
    </location>
</feature>
<feature type="compositionally biased region" description="Polar residues" evidence="1">
    <location>
        <begin position="326"/>
        <end position="345"/>
    </location>
</feature>
<name>A0A3D8RSY6_9HELO</name>
<evidence type="ECO:0000313" key="2">
    <source>
        <dbReference type="EMBL" id="RDW77066.1"/>
    </source>
</evidence>
<dbReference type="OrthoDB" id="63113at2759"/>
<gene>
    <name evidence="2" type="ORF">BP6252_05119</name>
</gene>
<dbReference type="EMBL" id="PDLM01000005">
    <property type="protein sequence ID" value="RDW77066.1"/>
    <property type="molecule type" value="Genomic_DNA"/>
</dbReference>
<sequence>MPSWGRPPGARGSRRRRQWEYDQAYWQEQARVEELESDDTDTHGVGLNLKEKRFASDPLQFTGIDLASESRTRKKYAYDDTDTSDESSDNLGEEDDSAMQIAMRDKEEALVQSALARIRRAEQKGKREVRLNQDELDALAKRRKRMQSAATAKSKKKSSSGSGSDRRRKTERHVVSLPIASVEPISRKSKSRRSDDIQAAAPAPGPGMLIAGPDGPTYAPFGYFPAKSNSTRNSPSRPRSATNRELRGTPPPFPFQQGQAGRHFSDGPRPGSSASNSSRRPLPDDEDWNPSISRRSSVSSQYADPFQYQTSSGQPPPIPPQFMQPTASGRRNNSGPSEVNYSSVRRTPPNGGGYASNGRGTYSDQSLSRRHEAEVPDSQGSSSSVSTEESSDDPLGNGVQVFVEEREPDRSKSVVSRKPVGGRKKGKGR</sequence>
<feature type="compositionally biased region" description="Low complexity" evidence="1">
    <location>
        <begin position="378"/>
        <end position="388"/>
    </location>
</feature>
<feature type="compositionally biased region" description="Low complexity" evidence="1">
    <location>
        <begin position="228"/>
        <end position="241"/>
    </location>
</feature>
<evidence type="ECO:0000256" key="1">
    <source>
        <dbReference type="SAM" id="MobiDB-lite"/>
    </source>
</evidence>
<accession>A0A3D8RSY6</accession>
<proteinExistence type="predicted"/>
<feature type="compositionally biased region" description="Basic and acidic residues" evidence="1">
    <location>
        <begin position="121"/>
        <end position="133"/>
    </location>
</feature>
<feature type="region of interest" description="Disordered" evidence="1">
    <location>
        <begin position="60"/>
        <end position="105"/>
    </location>
</feature>
<dbReference type="STRING" id="1849047.A0A3D8RSY6"/>